<name>A0A378RJ77_MYROD</name>
<dbReference type="Gene3D" id="3.40.1420.30">
    <property type="match status" value="1"/>
</dbReference>
<dbReference type="RefSeq" id="WP_115090110.1">
    <property type="nucleotide sequence ID" value="NZ_CP068107.1"/>
</dbReference>
<evidence type="ECO:0000256" key="1">
    <source>
        <dbReference type="SAM" id="SignalP"/>
    </source>
</evidence>
<feature type="chain" id="PRO_5016996164" evidence="1">
    <location>
        <begin position="26"/>
        <end position="149"/>
    </location>
</feature>
<reference evidence="3 4" key="1">
    <citation type="submission" date="2018-06" db="EMBL/GenBank/DDBJ databases">
        <authorList>
            <consortium name="Pathogen Informatics"/>
            <person name="Doyle S."/>
        </authorList>
    </citation>
    <scope>NUCLEOTIDE SEQUENCE [LARGE SCALE GENOMIC DNA]</scope>
    <source>
        <strain evidence="3 4">NCTC11179</strain>
    </source>
</reference>
<dbReference type="EMBL" id="UGQL01000001">
    <property type="protein sequence ID" value="STZ27103.1"/>
    <property type="molecule type" value="Genomic_DNA"/>
</dbReference>
<dbReference type="Pfam" id="PF11396">
    <property type="entry name" value="PepSY_like"/>
    <property type="match status" value="1"/>
</dbReference>
<dbReference type="AlphaFoldDB" id="A0A378RJ77"/>
<evidence type="ECO:0000313" key="3">
    <source>
        <dbReference type="EMBL" id="STZ27103.1"/>
    </source>
</evidence>
<gene>
    <name evidence="3" type="ORF">NCTC11179_00633</name>
</gene>
<protein>
    <submittedName>
        <fullName evidence="3">Protein of uncharacterized function (DUF2874)</fullName>
    </submittedName>
</protein>
<keyword evidence="4" id="KW-1185">Reference proteome</keyword>
<organism evidence="3 4">
    <name type="scientific">Myroides odoratus</name>
    <name type="common">Flavobacterium odoratum</name>
    <dbReference type="NCBI Taxonomy" id="256"/>
    <lineage>
        <taxon>Bacteria</taxon>
        <taxon>Pseudomonadati</taxon>
        <taxon>Bacteroidota</taxon>
        <taxon>Flavobacteriia</taxon>
        <taxon>Flavobacteriales</taxon>
        <taxon>Flavobacteriaceae</taxon>
        <taxon>Myroides</taxon>
    </lineage>
</organism>
<dbReference type="SUPFAM" id="SSF160574">
    <property type="entry name" value="BT0923-like"/>
    <property type="match status" value="1"/>
</dbReference>
<accession>A0A378RJ77</accession>
<dbReference type="Proteomes" id="UP000255024">
    <property type="component" value="Unassembled WGS sequence"/>
</dbReference>
<proteinExistence type="predicted"/>
<dbReference type="InterPro" id="IPR021533">
    <property type="entry name" value="PepSY-like"/>
</dbReference>
<feature type="domain" description="Putative beta-lactamase-inhibitor-like PepSY-like" evidence="2">
    <location>
        <begin position="65"/>
        <end position="145"/>
    </location>
</feature>
<keyword evidence="1" id="KW-0732">Signal</keyword>
<evidence type="ECO:0000313" key="4">
    <source>
        <dbReference type="Proteomes" id="UP000255024"/>
    </source>
</evidence>
<evidence type="ECO:0000259" key="2">
    <source>
        <dbReference type="Pfam" id="PF11396"/>
    </source>
</evidence>
<sequence>MKTLRTLFLGIFSVFALVMSQPVQAKDVIITKNELPKKALAFMDTHFNGKAIQTVEKDADFLSVSYKVTFADRIEIEFDKGGEWDEVDGNRNPLPTSFILEPIVTYVKTNYPEAHIIKIEKETRLYEVKLDNGLELEFSTSGVFKRIDN</sequence>
<feature type="signal peptide" evidence="1">
    <location>
        <begin position="1"/>
        <end position="25"/>
    </location>
</feature>